<dbReference type="EMBL" id="BQFW01000008">
    <property type="protein sequence ID" value="GJJ73424.1"/>
    <property type="molecule type" value="Genomic_DNA"/>
</dbReference>
<comment type="caution">
    <text evidence="3">The sequence shown here is derived from an EMBL/GenBank/DDBJ whole genome shotgun (WGS) entry which is preliminary data.</text>
</comment>
<dbReference type="Pfam" id="PF00487">
    <property type="entry name" value="FA_desaturase"/>
    <property type="match status" value="1"/>
</dbReference>
<organism evidence="3 4">
    <name type="scientific">Entomortierella parvispora</name>
    <dbReference type="NCBI Taxonomy" id="205924"/>
    <lineage>
        <taxon>Eukaryota</taxon>
        <taxon>Fungi</taxon>
        <taxon>Fungi incertae sedis</taxon>
        <taxon>Mucoromycota</taxon>
        <taxon>Mortierellomycotina</taxon>
        <taxon>Mortierellomycetes</taxon>
        <taxon>Mortierellales</taxon>
        <taxon>Mortierellaceae</taxon>
        <taxon>Entomortierella</taxon>
    </lineage>
</organism>
<dbReference type="AlphaFoldDB" id="A0A9P3HAZ7"/>
<accession>A0A9P3HAZ7</accession>
<dbReference type="InterPro" id="IPR005804">
    <property type="entry name" value="FA_desaturase_dom"/>
</dbReference>
<reference evidence="3" key="1">
    <citation type="submission" date="2021-11" db="EMBL/GenBank/DDBJ databases">
        <authorList>
            <person name="Herlambang A."/>
            <person name="Guo Y."/>
            <person name="Takashima Y."/>
            <person name="Nishizawa T."/>
        </authorList>
    </citation>
    <scope>NUCLEOTIDE SEQUENCE</scope>
    <source>
        <strain evidence="3">E1425</strain>
    </source>
</reference>
<evidence type="ECO:0000259" key="2">
    <source>
        <dbReference type="Pfam" id="PF00487"/>
    </source>
</evidence>
<keyword evidence="4" id="KW-1185">Reference proteome</keyword>
<dbReference type="OrthoDB" id="10260134at2759"/>
<feature type="domain" description="Fatty acid desaturase" evidence="2">
    <location>
        <begin position="114"/>
        <end position="339"/>
    </location>
</feature>
<feature type="transmembrane region" description="Helical" evidence="1">
    <location>
        <begin position="146"/>
        <end position="162"/>
    </location>
</feature>
<gene>
    <name evidence="3" type="ORF">EMPS_05782</name>
</gene>
<evidence type="ECO:0000313" key="4">
    <source>
        <dbReference type="Proteomes" id="UP000827284"/>
    </source>
</evidence>
<keyword evidence="1" id="KW-1133">Transmembrane helix</keyword>
<evidence type="ECO:0000256" key="1">
    <source>
        <dbReference type="SAM" id="Phobius"/>
    </source>
</evidence>
<keyword evidence="1" id="KW-0812">Transmembrane</keyword>
<proteinExistence type="predicted"/>
<protein>
    <submittedName>
        <fullName evidence="3">Beta-carotene hydroxylase</fullName>
    </submittedName>
</protein>
<reference evidence="3" key="2">
    <citation type="journal article" date="2022" name="Microbiol. Resour. Announc.">
        <title>Whole-Genome Sequence of Entomortierella parvispora E1425, a Mucoromycotan Fungus Associated with Burkholderiaceae-Related Endosymbiotic Bacteria.</title>
        <authorList>
            <person name="Herlambang A."/>
            <person name="Guo Y."/>
            <person name="Takashima Y."/>
            <person name="Narisawa K."/>
            <person name="Ohta H."/>
            <person name="Nishizawa T."/>
        </authorList>
    </citation>
    <scope>NUCLEOTIDE SEQUENCE</scope>
    <source>
        <strain evidence="3">E1425</strain>
    </source>
</reference>
<feature type="transmembrane region" description="Helical" evidence="1">
    <location>
        <begin position="241"/>
        <end position="262"/>
    </location>
</feature>
<feature type="transmembrane region" description="Helical" evidence="1">
    <location>
        <begin position="78"/>
        <end position="99"/>
    </location>
</feature>
<feature type="transmembrane region" description="Helical" evidence="1">
    <location>
        <begin position="106"/>
        <end position="126"/>
    </location>
</feature>
<dbReference type="Proteomes" id="UP000827284">
    <property type="component" value="Unassembled WGS sequence"/>
</dbReference>
<sequence>MAVDNEEAQLVLQVEVEGQEEEEIEDTLSGVEDEPEVVKVILTPTKAIQASKTQGASTTPRVKRLALISSEDLKTPTIAVPTIAVAAGSLAVWSSILYWGAYKKKFSSVLSFPVMTAAIFAAFTPVHDGTHSSIAKGKYKIPVNNLVGYLSGVPLYLPFGTYRQLHLLHHRYTNTEGDPDKWDAEGPMVVRFIKWFFPDVFWQKAVLTGKIPNAKIHHATIFYAVMFLMTRKMHKMGMDVLKYWLIPQRAAYWLLMWLFAYVPHRADGDHQFSAKDNVYKMTNVTGGILRSDGLNLAIPLLNQHLHNIHHLYPQLPFTRYGAIWAKHKDALIAAGTEIHPVYSSTQGWRWSERFDGTRRN</sequence>
<keyword evidence="1" id="KW-0472">Membrane</keyword>
<dbReference type="GO" id="GO:0006629">
    <property type="term" value="P:lipid metabolic process"/>
    <property type="evidence" value="ECO:0007669"/>
    <property type="project" value="InterPro"/>
</dbReference>
<name>A0A9P3HAZ7_9FUNG</name>
<evidence type="ECO:0000313" key="3">
    <source>
        <dbReference type="EMBL" id="GJJ73424.1"/>
    </source>
</evidence>